<dbReference type="SUPFAM" id="SSF51064">
    <property type="entry name" value="Head domain of nucleotide exchange factor GrpE"/>
    <property type="match status" value="1"/>
</dbReference>
<evidence type="ECO:0000256" key="5">
    <source>
        <dbReference type="RuleBase" id="RU004478"/>
    </source>
</evidence>
<dbReference type="PROSITE" id="PS01071">
    <property type="entry name" value="GRPE"/>
    <property type="match status" value="1"/>
</dbReference>
<proteinExistence type="inferred from homology"/>
<dbReference type="AlphaFoldDB" id="B8GIW3"/>
<evidence type="ECO:0000256" key="6">
    <source>
        <dbReference type="SAM" id="Coils"/>
    </source>
</evidence>
<evidence type="ECO:0000256" key="4">
    <source>
        <dbReference type="RuleBase" id="RU000639"/>
    </source>
</evidence>
<dbReference type="PANTHER" id="PTHR21237:SF23">
    <property type="entry name" value="GRPE PROTEIN HOMOLOG, MITOCHONDRIAL"/>
    <property type="match status" value="1"/>
</dbReference>
<dbReference type="InterPro" id="IPR009012">
    <property type="entry name" value="GrpE_head"/>
</dbReference>
<dbReference type="Pfam" id="PF01025">
    <property type="entry name" value="GrpE"/>
    <property type="match status" value="1"/>
</dbReference>
<dbReference type="Proteomes" id="UP000002457">
    <property type="component" value="Chromosome"/>
</dbReference>
<reference evidence="7 8" key="1">
    <citation type="journal article" date="2015" name="Genome Announc.">
        <title>Complete Genome Sequence of Methanosphaerula palustris E1-9CT, a Hydrogenotrophic Methanogen Isolated from a Minerotrophic Fen Peatland.</title>
        <authorList>
            <person name="Cadillo-Quiroz H."/>
            <person name="Browne P."/>
            <person name="Kyrpides N."/>
            <person name="Woyke T."/>
            <person name="Goodwin L."/>
            <person name="Detter C."/>
            <person name="Yavitt J.B."/>
            <person name="Zinder S.H."/>
        </authorList>
    </citation>
    <scope>NUCLEOTIDE SEQUENCE [LARGE SCALE GENOMIC DNA]</scope>
    <source>
        <strain evidence="8">ATCC BAA-1556 / DSM 19958 / E1-9c</strain>
    </source>
</reference>
<evidence type="ECO:0000256" key="1">
    <source>
        <dbReference type="ARBA" id="ARBA00009054"/>
    </source>
</evidence>
<dbReference type="GO" id="GO:0051082">
    <property type="term" value="F:unfolded protein binding"/>
    <property type="evidence" value="ECO:0007669"/>
    <property type="project" value="TreeGrafter"/>
</dbReference>
<dbReference type="STRING" id="521011.Mpal_1614"/>
<dbReference type="GO" id="GO:0005737">
    <property type="term" value="C:cytoplasm"/>
    <property type="evidence" value="ECO:0007669"/>
    <property type="project" value="UniProtKB-SubCell"/>
</dbReference>
<dbReference type="InterPro" id="IPR000740">
    <property type="entry name" value="GrpE"/>
</dbReference>
<organism evidence="7 8">
    <name type="scientific">Methanosphaerula palustris (strain ATCC BAA-1556 / DSM 19958 / E1-9c)</name>
    <dbReference type="NCBI Taxonomy" id="521011"/>
    <lineage>
        <taxon>Archaea</taxon>
        <taxon>Methanobacteriati</taxon>
        <taxon>Methanobacteriota</taxon>
        <taxon>Stenosarchaea group</taxon>
        <taxon>Methanomicrobia</taxon>
        <taxon>Methanomicrobiales</taxon>
        <taxon>Methanoregulaceae</taxon>
        <taxon>Methanosphaerula</taxon>
    </lineage>
</organism>
<evidence type="ECO:0000256" key="3">
    <source>
        <dbReference type="HAMAP-Rule" id="MF_01151"/>
    </source>
</evidence>
<feature type="coiled-coil region" evidence="6">
    <location>
        <begin position="3"/>
        <end position="37"/>
    </location>
</feature>
<dbReference type="GO" id="GO:0042803">
    <property type="term" value="F:protein homodimerization activity"/>
    <property type="evidence" value="ECO:0007669"/>
    <property type="project" value="InterPro"/>
</dbReference>
<dbReference type="GO" id="GO:0051087">
    <property type="term" value="F:protein-folding chaperone binding"/>
    <property type="evidence" value="ECO:0007669"/>
    <property type="project" value="InterPro"/>
</dbReference>
<dbReference type="HOGENOM" id="CLU_057217_5_2_2"/>
<comment type="subcellular location">
    <subcellularLocation>
        <location evidence="3">Cytoplasm</location>
    </subcellularLocation>
</comment>
<dbReference type="GO" id="GO:0000774">
    <property type="term" value="F:adenyl-nucleotide exchange factor activity"/>
    <property type="evidence" value="ECO:0007669"/>
    <property type="project" value="InterPro"/>
</dbReference>
<dbReference type="CDD" id="cd00446">
    <property type="entry name" value="GrpE"/>
    <property type="match status" value="1"/>
</dbReference>
<keyword evidence="2 3" id="KW-0143">Chaperone</keyword>
<keyword evidence="3" id="KW-0963">Cytoplasm</keyword>
<comment type="subunit">
    <text evidence="3">Homodimer.</text>
</comment>
<keyword evidence="8" id="KW-1185">Reference proteome</keyword>
<gene>
    <name evidence="3" type="primary">grpE</name>
    <name evidence="7" type="ordered locus">Mpal_1614</name>
</gene>
<comment type="similarity">
    <text evidence="1 3 5">Belongs to the GrpE family.</text>
</comment>
<evidence type="ECO:0000256" key="2">
    <source>
        <dbReference type="ARBA" id="ARBA00023186"/>
    </source>
</evidence>
<dbReference type="GeneID" id="7272156"/>
<sequence>MTGDAIEFTNQQLTEQIEDLKKELGEQKHLAEERLNQIHYLQADFDNFRRWSEKERGSIVTLANEHLIGDLLVILDDFDRALPALEQEENRQGIQMIQKKLVKILNEYGLQPIECMGKRFDPNLHEVLCKERCDKEPDTIIEEIGKGYHLKSKVIRPSKVKISEKNSGTVGEQNE</sequence>
<dbReference type="PANTHER" id="PTHR21237">
    <property type="entry name" value="GRPE PROTEIN"/>
    <property type="match status" value="1"/>
</dbReference>
<accession>B8GIW3</accession>
<dbReference type="RefSeq" id="WP_012618245.1">
    <property type="nucleotide sequence ID" value="NC_011832.1"/>
</dbReference>
<dbReference type="PRINTS" id="PR00773">
    <property type="entry name" value="GRPEPROTEIN"/>
</dbReference>
<keyword evidence="3 4" id="KW-0346">Stress response</keyword>
<comment type="function">
    <text evidence="3 4">Participates actively in the response to hyperosmotic and heat shock by preventing the aggregation of stress-denatured proteins, in association with DnaK and GrpE. It is the nucleotide exchange factor for DnaK and may function as a thermosensor. Unfolded proteins bind initially to DnaJ; upon interaction with the DnaJ-bound protein, DnaK hydrolyzes its bound ATP, resulting in the formation of a stable complex. GrpE releases ADP from DnaK; ATP binding to DnaK triggers the release of the substrate protein, thus completing the reaction cycle. Several rounds of ATP-dependent interactions between DnaJ, DnaK and GrpE are required for fully efficient folding.</text>
</comment>
<dbReference type="GO" id="GO:0006457">
    <property type="term" value="P:protein folding"/>
    <property type="evidence" value="ECO:0007669"/>
    <property type="project" value="InterPro"/>
</dbReference>
<name>B8GIW3_METPE</name>
<dbReference type="OrthoDB" id="372230at2157"/>
<dbReference type="Gene3D" id="2.30.22.10">
    <property type="entry name" value="Head domain of nucleotide exchange factor GrpE"/>
    <property type="match status" value="1"/>
</dbReference>
<evidence type="ECO:0000313" key="8">
    <source>
        <dbReference type="Proteomes" id="UP000002457"/>
    </source>
</evidence>
<dbReference type="SUPFAM" id="SSF58014">
    <property type="entry name" value="Coiled-coil domain of nucleotide exchange factor GrpE"/>
    <property type="match status" value="1"/>
</dbReference>
<dbReference type="eggNOG" id="arCOG04772">
    <property type="taxonomic scope" value="Archaea"/>
</dbReference>
<dbReference type="InterPro" id="IPR013805">
    <property type="entry name" value="GrpE_CC"/>
</dbReference>
<keyword evidence="6" id="KW-0175">Coiled coil</keyword>
<dbReference type="Gene3D" id="3.90.20.20">
    <property type="match status" value="1"/>
</dbReference>
<dbReference type="EMBL" id="CP001338">
    <property type="protein sequence ID" value="ACL16926.1"/>
    <property type="molecule type" value="Genomic_DNA"/>
</dbReference>
<dbReference type="HAMAP" id="MF_01151">
    <property type="entry name" value="GrpE"/>
    <property type="match status" value="1"/>
</dbReference>
<protein>
    <recommendedName>
        <fullName evidence="3 4">Protein GrpE</fullName>
    </recommendedName>
    <alternativeName>
        <fullName evidence="3">HSP-70 cofactor</fullName>
    </alternativeName>
</protein>
<evidence type="ECO:0000313" key="7">
    <source>
        <dbReference type="EMBL" id="ACL16926.1"/>
    </source>
</evidence>
<dbReference type="KEGG" id="mpl:Mpal_1614"/>